<dbReference type="Gene3D" id="3.80.10.10">
    <property type="entry name" value="Ribonuclease Inhibitor"/>
    <property type="match status" value="1"/>
</dbReference>
<keyword evidence="4" id="KW-0812">Transmembrane</keyword>
<sequence>MSIVGENKTPSPHPQNHESTFSFFLLLPSVSLDLSRCNLSSQIPPQICHLSSLIHLNLSGNAFHGPLQPAIFELYNLRILGISHNNFKSDFPPGILKLSWWWCVVGTCVVV</sequence>
<dbReference type="EMBL" id="RDQH01000333">
    <property type="protein sequence ID" value="RXH94497.1"/>
    <property type="molecule type" value="Genomic_DNA"/>
</dbReference>
<keyword evidence="8" id="KW-0675">Receptor</keyword>
<keyword evidence="6" id="KW-1133">Transmembrane helix</keyword>
<comment type="caution">
    <text evidence="10">The sequence shown here is derived from an EMBL/GenBank/DDBJ whole genome shotgun (WGS) entry which is preliminary data.</text>
</comment>
<evidence type="ECO:0000313" key="11">
    <source>
        <dbReference type="Proteomes" id="UP000290289"/>
    </source>
</evidence>
<organism evidence="10 11">
    <name type="scientific">Malus domestica</name>
    <name type="common">Apple</name>
    <name type="synonym">Pyrus malus</name>
    <dbReference type="NCBI Taxonomy" id="3750"/>
    <lineage>
        <taxon>Eukaryota</taxon>
        <taxon>Viridiplantae</taxon>
        <taxon>Streptophyta</taxon>
        <taxon>Embryophyta</taxon>
        <taxon>Tracheophyta</taxon>
        <taxon>Spermatophyta</taxon>
        <taxon>Magnoliopsida</taxon>
        <taxon>eudicotyledons</taxon>
        <taxon>Gunneridae</taxon>
        <taxon>Pentapetalae</taxon>
        <taxon>rosids</taxon>
        <taxon>fabids</taxon>
        <taxon>Rosales</taxon>
        <taxon>Rosaceae</taxon>
        <taxon>Amygdaloideae</taxon>
        <taxon>Maleae</taxon>
        <taxon>Malus</taxon>
    </lineage>
</organism>
<keyword evidence="11" id="KW-1185">Reference proteome</keyword>
<dbReference type="PANTHER" id="PTHR48052">
    <property type="entry name" value="UNNAMED PRODUCT"/>
    <property type="match status" value="1"/>
</dbReference>
<keyword evidence="9" id="KW-0325">Glycoprotein</keyword>
<dbReference type="InterPro" id="IPR032675">
    <property type="entry name" value="LRR_dom_sf"/>
</dbReference>
<evidence type="ECO:0000256" key="7">
    <source>
        <dbReference type="ARBA" id="ARBA00023136"/>
    </source>
</evidence>
<evidence type="ECO:0000256" key="1">
    <source>
        <dbReference type="ARBA" id="ARBA00004251"/>
    </source>
</evidence>
<dbReference type="AlphaFoldDB" id="A0A498JI53"/>
<dbReference type="InterPro" id="IPR001611">
    <property type="entry name" value="Leu-rich_rpt"/>
</dbReference>
<dbReference type="PANTHER" id="PTHR48052:SF8">
    <property type="entry name" value="LRR RECEPTOR-LIKE SERINE_THREONINE-PROTEIN KINASE FLS2"/>
    <property type="match status" value="1"/>
</dbReference>
<evidence type="ECO:0000256" key="5">
    <source>
        <dbReference type="ARBA" id="ARBA00022729"/>
    </source>
</evidence>
<evidence type="ECO:0000256" key="3">
    <source>
        <dbReference type="ARBA" id="ARBA00022475"/>
    </source>
</evidence>
<dbReference type="Pfam" id="PF00560">
    <property type="entry name" value="LRR_1"/>
    <property type="match status" value="3"/>
</dbReference>
<proteinExistence type="inferred from homology"/>
<comment type="subcellular location">
    <subcellularLocation>
        <location evidence="1">Cell membrane</location>
        <topology evidence="1">Single-pass type I membrane protein</topology>
    </subcellularLocation>
</comment>
<keyword evidence="5" id="KW-0732">Signal</keyword>
<evidence type="ECO:0000256" key="9">
    <source>
        <dbReference type="ARBA" id="ARBA00023180"/>
    </source>
</evidence>
<accession>A0A498JI53</accession>
<gene>
    <name evidence="10" type="ORF">DVH24_024181</name>
</gene>
<reference evidence="10 11" key="1">
    <citation type="submission" date="2018-10" db="EMBL/GenBank/DDBJ databases">
        <title>A high-quality apple genome assembly.</title>
        <authorList>
            <person name="Hu J."/>
        </authorList>
    </citation>
    <scope>NUCLEOTIDE SEQUENCE [LARGE SCALE GENOMIC DNA]</scope>
    <source>
        <strain evidence="11">cv. HFTH1</strain>
        <tissue evidence="10">Young leaf</tissue>
    </source>
</reference>
<keyword evidence="3" id="KW-1003">Cell membrane</keyword>
<dbReference type="GO" id="GO:0005886">
    <property type="term" value="C:plasma membrane"/>
    <property type="evidence" value="ECO:0007669"/>
    <property type="project" value="UniProtKB-SubCell"/>
</dbReference>
<protein>
    <recommendedName>
        <fullName evidence="12">Leucine-rich repeat-containing N-terminal plant-type domain-containing protein</fullName>
    </recommendedName>
</protein>
<evidence type="ECO:0000256" key="8">
    <source>
        <dbReference type="ARBA" id="ARBA00023170"/>
    </source>
</evidence>
<evidence type="ECO:0008006" key="12">
    <source>
        <dbReference type="Google" id="ProtNLM"/>
    </source>
</evidence>
<name>A0A498JI53_MALDO</name>
<dbReference type="SUPFAM" id="SSF52058">
    <property type="entry name" value="L domain-like"/>
    <property type="match status" value="1"/>
</dbReference>
<dbReference type="Proteomes" id="UP000290289">
    <property type="component" value="Chromosome 7"/>
</dbReference>
<evidence type="ECO:0000256" key="6">
    <source>
        <dbReference type="ARBA" id="ARBA00022989"/>
    </source>
</evidence>
<evidence type="ECO:0000313" key="10">
    <source>
        <dbReference type="EMBL" id="RXH94497.1"/>
    </source>
</evidence>
<evidence type="ECO:0000256" key="2">
    <source>
        <dbReference type="ARBA" id="ARBA00009592"/>
    </source>
</evidence>
<comment type="similarity">
    <text evidence="2">Belongs to the RLP family.</text>
</comment>
<keyword evidence="7" id="KW-0472">Membrane</keyword>
<evidence type="ECO:0000256" key="4">
    <source>
        <dbReference type="ARBA" id="ARBA00022692"/>
    </source>
</evidence>